<sequence length="252" mass="28205">MCAFTLLEKGSDGSSFGDESSLVAPRLDLLNWDFLDFSSQFVFCVAGNCSSHLRMEKRKWLWKRKSSERSPGESDSSDHFLRILRDILMNSSQSPEVTSKTTVTDDEVRESVKTLTEKLSAALVNVSAKEDLVKQHAKVAEEAVAGWEKAENEVAALKQQLEVSVQQNLNLEVKTTNLDGALKECVRQLRQARDEQEKRISDAVAEKNIEWQSTKAELEQQILDLKAEAEASRTENAASTDPNTLLILEAFL</sequence>
<evidence type="ECO:0000313" key="4">
    <source>
        <dbReference type="EMBL" id="KAL0365886.1"/>
    </source>
</evidence>
<dbReference type="PANTHER" id="PTHR31580">
    <property type="entry name" value="FILAMENT-LIKE PLANT PROTEIN 4"/>
    <property type="match status" value="1"/>
</dbReference>
<proteinExistence type="inferred from homology"/>
<dbReference type="PANTHER" id="PTHR31580:SF5">
    <property type="entry name" value="FILAMENT-LIKE PLANT PROTEIN 1-RELATED"/>
    <property type="match status" value="1"/>
</dbReference>
<evidence type="ECO:0000256" key="2">
    <source>
        <dbReference type="ARBA" id="ARBA00023054"/>
    </source>
</evidence>
<organism evidence="4">
    <name type="scientific">Sesamum radiatum</name>
    <name type="common">Black benniseed</name>
    <dbReference type="NCBI Taxonomy" id="300843"/>
    <lineage>
        <taxon>Eukaryota</taxon>
        <taxon>Viridiplantae</taxon>
        <taxon>Streptophyta</taxon>
        <taxon>Embryophyta</taxon>
        <taxon>Tracheophyta</taxon>
        <taxon>Spermatophyta</taxon>
        <taxon>Magnoliopsida</taxon>
        <taxon>eudicotyledons</taxon>
        <taxon>Gunneridae</taxon>
        <taxon>Pentapetalae</taxon>
        <taxon>asterids</taxon>
        <taxon>lamiids</taxon>
        <taxon>Lamiales</taxon>
        <taxon>Pedaliaceae</taxon>
        <taxon>Sesamum</taxon>
    </lineage>
</organism>
<evidence type="ECO:0000256" key="1">
    <source>
        <dbReference type="ARBA" id="ARBA00005921"/>
    </source>
</evidence>
<dbReference type="AlphaFoldDB" id="A0AAW2QDJ3"/>
<comment type="similarity">
    <text evidence="1">Belongs to the FPP family.</text>
</comment>
<feature type="coiled-coil region" evidence="3">
    <location>
        <begin position="140"/>
        <end position="235"/>
    </location>
</feature>
<protein>
    <submittedName>
        <fullName evidence="4">Filament-like plant protein 3</fullName>
    </submittedName>
</protein>
<comment type="caution">
    <text evidence="4">The sequence shown here is derived from an EMBL/GenBank/DDBJ whole genome shotgun (WGS) entry which is preliminary data.</text>
</comment>
<reference evidence="4" key="1">
    <citation type="submission" date="2020-06" db="EMBL/GenBank/DDBJ databases">
        <authorList>
            <person name="Li T."/>
            <person name="Hu X."/>
            <person name="Zhang T."/>
            <person name="Song X."/>
            <person name="Zhang H."/>
            <person name="Dai N."/>
            <person name="Sheng W."/>
            <person name="Hou X."/>
            <person name="Wei L."/>
        </authorList>
    </citation>
    <scope>NUCLEOTIDE SEQUENCE</scope>
    <source>
        <strain evidence="4">G02</strain>
        <tissue evidence="4">Leaf</tissue>
    </source>
</reference>
<dbReference type="EMBL" id="JACGWJ010000015">
    <property type="protein sequence ID" value="KAL0365886.1"/>
    <property type="molecule type" value="Genomic_DNA"/>
</dbReference>
<reference evidence="4" key="2">
    <citation type="journal article" date="2024" name="Plant">
        <title>Genomic evolution and insights into agronomic trait innovations of Sesamum species.</title>
        <authorList>
            <person name="Miao H."/>
            <person name="Wang L."/>
            <person name="Qu L."/>
            <person name="Liu H."/>
            <person name="Sun Y."/>
            <person name="Le M."/>
            <person name="Wang Q."/>
            <person name="Wei S."/>
            <person name="Zheng Y."/>
            <person name="Lin W."/>
            <person name="Duan Y."/>
            <person name="Cao H."/>
            <person name="Xiong S."/>
            <person name="Wang X."/>
            <person name="Wei L."/>
            <person name="Li C."/>
            <person name="Ma Q."/>
            <person name="Ju M."/>
            <person name="Zhao R."/>
            <person name="Li G."/>
            <person name="Mu C."/>
            <person name="Tian Q."/>
            <person name="Mei H."/>
            <person name="Zhang T."/>
            <person name="Gao T."/>
            <person name="Zhang H."/>
        </authorList>
    </citation>
    <scope>NUCLEOTIDE SEQUENCE</scope>
    <source>
        <strain evidence="4">G02</strain>
    </source>
</reference>
<keyword evidence="2 3" id="KW-0175">Coiled coil</keyword>
<gene>
    <name evidence="4" type="ORF">Sradi_3478700</name>
</gene>
<evidence type="ECO:0000256" key="3">
    <source>
        <dbReference type="SAM" id="Coils"/>
    </source>
</evidence>
<dbReference type="Pfam" id="PF05911">
    <property type="entry name" value="FPP"/>
    <property type="match status" value="1"/>
</dbReference>
<dbReference type="InterPro" id="IPR008587">
    <property type="entry name" value="FPP_plant"/>
</dbReference>
<name>A0AAW2QDJ3_SESRA</name>
<accession>A0AAW2QDJ3</accession>